<dbReference type="FunFam" id="3.90.400.10:FF:000002">
    <property type="entry name" value="Sucrose isomerase"/>
    <property type="match status" value="1"/>
</dbReference>
<dbReference type="GO" id="GO:0016798">
    <property type="term" value="F:hydrolase activity, acting on glycosyl bonds"/>
    <property type="evidence" value="ECO:0007669"/>
    <property type="project" value="UniProtKB-KW"/>
</dbReference>
<accession>A0A2G8LP07</accession>
<dbReference type="STRING" id="307972.A0A2G8LP07"/>
<feature type="domain" description="Glycosyl hydrolase family 13 catalytic" evidence="4">
    <location>
        <begin position="34"/>
        <end position="439"/>
    </location>
</feature>
<evidence type="ECO:0000256" key="3">
    <source>
        <dbReference type="SAM" id="SignalP"/>
    </source>
</evidence>
<dbReference type="InterPro" id="IPR013780">
    <property type="entry name" value="Glyco_hydro_b"/>
</dbReference>
<evidence type="ECO:0000313" key="5">
    <source>
        <dbReference type="EMBL" id="PIK61993.1"/>
    </source>
</evidence>
<dbReference type="SMART" id="SM00642">
    <property type="entry name" value="Aamy"/>
    <property type="match status" value="1"/>
</dbReference>
<dbReference type="PROSITE" id="PS51257">
    <property type="entry name" value="PROKAR_LIPOPROTEIN"/>
    <property type="match status" value="1"/>
</dbReference>
<evidence type="ECO:0000256" key="1">
    <source>
        <dbReference type="ARBA" id="ARBA00022801"/>
    </source>
</evidence>
<organism evidence="5 6">
    <name type="scientific">Stichopus japonicus</name>
    <name type="common">Sea cucumber</name>
    <dbReference type="NCBI Taxonomy" id="307972"/>
    <lineage>
        <taxon>Eukaryota</taxon>
        <taxon>Metazoa</taxon>
        <taxon>Echinodermata</taxon>
        <taxon>Eleutherozoa</taxon>
        <taxon>Echinozoa</taxon>
        <taxon>Holothuroidea</taxon>
        <taxon>Aspidochirotacea</taxon>
        <taxon>Aspidochirotida</taxon>
        <taxon>Stichopodidae</taxon>
        <taxon>Apostichopus</taxon>
    </lineage>
</organism>
<evidence type="ECO:0000259" key="4">
    <source>
        <dbReference type="SMART" id="SM00642"/>
    </source>
</evidence>
<dbReference type="Pfam" id="PF00128">
    <property type="entry name" value="Alpha-amylase"/>
    <property type="match status" value="1"/>
</dbReference>
<feature type="signal peptide" evidence="3">
    <location>
        <begin position="1"/>
        <end position="18"/>
    </location>
</feature>
<keyword evidence="1" id="KW-0378">Hydrolase</keyword>
<dbReference type="AlphaFoldDB" id="A0A2G8LP07"/>
<dbReference type="GO" id="GO:0006865">
    <property type="term" value="P:amino acid transport"/>
    <property type="evidence" value="ECO:0007669"/>
    <property type="project" value="TreeGrafter"/>
</dbReference>
<dbReference type="OrthoDB" id="1740265at2759"/>
<proteinExistence type="predicted"/>
<evidence type="ECO:0000313" key="6">
    <source>
        <dbReference type="Proteomes" id="UP000230750"/>
    </source>
</evidence>
<keyword evidence="2" id="KW-0326">Glycosidase</keyword>
<dbReference type="InterPro" id="IPR017853">
    <property type="entry name" value="GH"/>
</dbReference>
<dbReference type="Proteomes" id="UP000230750">
    <property type="component" value="Unassembled WGS sequence"/>
</dbReference>
<dbReference type="PANTHER" id="PTHR10357:SF179">
    <property type="entry name" value="NEUTRAL AND BASIC AMINO ACID TRANSPORT PROTEIN RBAT"/>
    <property type="match status" value="1"/>
</dbReference>
<protein>
    <submittedName>
        <fullName evidence="5">Putative alpha-glucosidase</fullName>
    </submittedName>
</protein>
<dbReference type="GO" id="GO:0005975">
    <property type="term" value="P:carbohydrate metabolic process"/>
    <property type="evidence" value="ECO:0007669"/>
    <property type="project" value="InterPro"/>
</dbReference>
<dbReference type="Gene3D" id="2.60.40.1180">
    <property type="entry name" value="Golgi alpha-mannosidase II"/>
    <property type="match status" value="1"/>
</dbReference>
<evidence type="ECO:0000256" key="2">
    <source>
        <dbReference type="ARBA" id="ARBA00023295"/>
    </source>
</evidence>
<sequence length="637" mass="72916">MKLPTVLIVLFLLGCTSAKDFAWNEWWKNTIIYQIYPRSFQDSDDDGVGDLQGITSRLSHFRDINVGCIWISPIFQSPFADFGYDVSDFTAIDPLFGTMEDFEELLATAKNLGIRVILDFVPNHSSDKHMWFNESAESRNYANAYRDYYMWQDPRAGCQLENPEECYPNNWVSVFGGPMWEWNEKRQQFYLHQFLKEQPDLNLRNPIVQQNMKDAVAFWMEKGIDGYRLDAIYHSFEVPSLEDEPENPDYVKPINQTQEQYDSLIHTKTTRLPEVHTMLRDWRKTIFEPNSVESENRYMFMVTEAYDPPEDLVEYYGTDEEAEADFPFNFQLISFLTEENLSGQTVYDLVNPVFVYLPEGRWPNWVVGNHDNFRISDRLGAKYVRAINTLNLLLPGTATTYYGEELGMENIYVSYEDTQDPFAKNNPCCWEEYTRDPERSPMQWDGQEKNAGFSNADETWLPVNENYQDGINVAVQKSDSSSTLNHYATLASMRTTTSAFQTNHLTYAMVDEDIFAFFRFPDEEDASDAVYLVAINFGDGPVTRNFVTAAENNGVDLPETGDIRISTGMDKNDQSADLTDLTLASGEALVIEVEASKLVEPTATLTPTPTPDGASQLGLSALLLVTSLVLFFSVRLF</sequence>
<dbReference type="SUPFAM" id="SSF51445">
    <property type="entry name" value="(Trans)glycosidases"/>
    <property type="match status" value="1"/>
</dbReference>
<keyword evidence="3" id="KW-0732">Signal</keyword>
<reference evidence="5 6" key="1">
    <citation type="journal article" date="2017" name="PLoS Biol.">
        <title>The sea cucumber genome provides insights into morphological evolution and visceral regeneration.</title>
        <authorList>
            <person name="Zhang X."/>
            <person name="Sun L."/>
            <person name="Yuan J."/>
            <person name="Sun Y."/>
            <person name="Gao Y."/>
            <person name="Zhang L."/>
            <person name="Li S."/>
            <person name="Dai H."/>
            <person name="Hamel J.F."/>
            <person name="Liu C."/>
            <person name="Yu Y."/>
            <person name="Liu S."/>
            <person name="Lin W."/>
            <person name="Guo K."/>
            <person name="Jin S."/>
            <person name="Xu P."/>
            <person name="Storey K.B."/>
            <person name="Huan P."/>
            <person name="Zhang T."/>
            <person name="Zhou Y."/>
            <person name="Zhang J."/>
            <person name="Lin C."/>
            <person name="Li X."/>
            <person name="Xing L."/>
            <person name="Huo D."/>
            <person name="Sun M."/>
            <person name="Wang L."/>
            <person name="Mercier A."/>
            <person name="Li F."/>
            <person name="Yang H."/>
            <person name="Xiang J."/>
        </authorList>
    </citation>
    <scope>NUCLEOTIDE SEQUENCE [LARGE SCALE GENOMIC DNA]</scope>
    <source>
        <strain evidence="5">Shaxun</strain>
        <tissue evidence="5">Muscle</tissue>
    </source>
</reference>
<dbReference type="Gene3D" id="3.90.400.10">
    <property type="entry name" value="Oligo-1,6-glucosidase, Domain 2"/>
    <property type="match status" value="1"/>
</dbReference>
<name>A0A2G8LP07_STIJA</name>
<dbReference type="PANTHER" id="PTHR10357">
    <property type="entry name" value="ALPHA-AMYLASE FAMILY MEMBER"/>
    <property type="match status" value="1"/>
</dbReference>
<keyword evidence="6" id="KW-1185">Reference proteome</keyword>
<dbReference type="InterPro" id="IPR045857">
    <property type="entry name" value="O16G_dom_2"/>
</dbReference>
<dbReference type="EMBL" id="MRZV01000020">
    <property type="protein sequence ID" value="PIK61993.1"/>
    <property type="molecule type" value="Genomic_DNA"/>
</dbReference>
<dbReference type="Gene3D" id="3.20.20.80">
    <property type="entry name" value="Glycosidases"/>
    <property type="match status" value="1"/>
</dbReference>
<gene>
    <name evidence="5" type="ORF">BSL78_01004</name>
</gene>
<feature type="chain" id="PRO_5013802399" evidence="3">
    <location>
        <begin position="19"/>
        <end position="637"/>
    </location>
</feature>
<comment type="caution">
    <text evidence="5">The sequence shown here is derived from an EMBL/GenBank/DDBJ whole genome shotgun (WGS) entry which is preliminary data.</text>
</comment>
<dbReference type="InterPro" id="IPR006047">
    <property type="entry name" value="GH13_cat_dom"/>
</dbReference>